<dbReference type="Pfam" id="PF20236">
    <property type="entry name" value="DUF6593"/>
    <property type="match status" value="1"/>
</dbReference>
<feature type="compositionally biased region" description="Low complexity" evidence="1">
    <location>
        <begin position="128"/>
        <end position="143"/>
    </location>
</feature>
<name>A0A0H2R7X6_9AGAM</name>
<keyword evidence="4" id="KW-1185">Reference proteome</keyword>
<feature type="compositionally biased region" description="Polar residues" evidence="1">
    <location>
        <begin position="53"/>
        <end position="74"/>
    </location>
</feature>
<dbReference type="EMBL" id="KQ086114">
    <property type="protein sequence ID" value="KLO07905.1"/>
    <property type="molecule type" value="Genomic_DNA"/>
</dbReference>
<protein>
    <recommendedName>
        <fullName evidence="2">DUF6593 domain-containing protein</fullName>
    </recommendedName>
</protein>
<feature type="compositionally biased region" description="Low complexity" evidence="1">
    <location>
        <begin position="1"/>
        <end position="16"/>
    </location>
</feature>
<organism evidence="3 4">
    <name type="scientific">Schizopora paradoxa</name>
    <dbReference type="NCBI Taxonomy" id="27342"/>
    <lineage>
        <taxon>Eukaryota</taxon>
        <taxon>Fungi</taxon>
        <taxon>Dikarya</taxon>
        <taxon>Basidiomycota</taxon>
        <taxon>Agaricomycotina</taxon>
        <taxon>Agaricomycetes</taxon>
        <taxon>Hymenochaetales</taxon>
        <taxon>Schizoporaceae</taxon>
        <taxon>Schizopora</taxon>
    </lineage>
</organism>
<sequence length="305" mass="32926">MSSPSQPPEDSSQLPPTFEQPVEGEPGHPGSLQWDGTQRQWVPPSLPHAWGPGSQQWLTMSNPAGQIAQGSGVPQTPYPPATASQQPWAPGGEAGQQQGATPSSSRQIPLPPIHQSNPGRHPGQPLWSSGGSSGQTISSGSPGFAHSQGTAAPPPPSLFLRFSSQKRDVLNADVVDNHGRVLYRVESDRKSTGIFDHNNRVLAVIDWHHSNPRLTYYERKMKVNEWIPMAEASNGRVISHNGRPYTWREANGLFVLKSSAGRNMARCNANGYVEIEILPEGLQLGLLESVLLSVILMASGRPLGD</sequence>
<evidence type="ECO:0000256" key="1">
    <source>
        <dbReference type="SAM" id="MobiDB-lite"/>
    </source>
</evidence>
<proteinExistence type="predicted"/>
<dbReference type="Proteomes" id="UP000053477">
    <property type="component" value="Unassembled WGS sequence"/>
</dbReference>
<evidence type="ECO:0000313" key="4">
    <source>
        <dbReference type="Proteomes" id="UP000053477"/>
    </source>
</evidence>
<evidence type="ECO:0000313" key="3">
    <source>
        <dbReference type="EMBL" id="KLO07905.1"/>
    </source>
</evidence>
<feature type="compositionally biased region" description="Low complexity" evidence="1">
    <location>
        <begin position="85"/>
        <end position="102"/>
    </location>
</feature>
<dbReference type="AlphaFoldDB" id="A0A0H2R7X6"/>
<reference evidence="3 4" key="1">
    <citation type="submission" date="2015-04" db="EMBL/GenBank/DDBJ databases">
        <title>Complete genome sequence of Schizopora paradoxa KUC8140, a cosmopolitan wood degrader in East Asia.</title>
        <authorList>
            <consortium name="DOE Joint Genome Institute"/>
            <person name="Min B."/>
            <person name="Park H."/>
            <person name="Jang Y."/>
            <person name="Kim J.-J."/>
            <person name="Kim K.H."/>
            <person name="Pangilinan J."/>
            <person name="Lipzen A."/>
            <person name="Riley R."/>
            <person name="Grigoriev I.V."/>
            <person name="Spatafora J.W."/>
            <person name="Choi I.-G."/>
        </authorList>
    </citation>
    <scope>NUCLEOTIDE SEQUENCE [LARGE SCALE GENOMIC DNA]</scope>
    <source>
        <strain evidence="3 4">KUC8140</strain>
    </source>
</reference>
<feature type="region of interest" description="Disordered" evidence="1">
    <location>
        <begin position="1"/>
        <end position="158"/>
    </location>
</feature>
<dbReference type="InParanoid" id="A0A0H2R7X6"/>
<feature type="domain" description="DUF6593" evidence="2">
    <location>
        <begin position="168"/>
        <end position="297"/>
    </location>
</feature>
<evidence type="ECO:0000259" key="2">
    <source>
        <dbReference type="Pfam" id="PF20236"/>
    </source>
</evidence>
<accession>A0A0H2R7X6</accession>
<dbReference type="STRING" id="27342.A0A0H2R7X6"/>
<dbReference type="InterPro" id="IPR046528">
    <property type="entry name" value="DUF6593"/>
</dbReference>
<gene>
    <name evidence="3" type="ORF">SCHPADRAFT_627865</name>
</gene>